<feature type="region of interest" description="Disordered" evidence="1">
    <location>
        <begin position="1"/>
        <end position="28"/>
    </location>
</feature>
<evidence type="ECO:0000256" key="1">
    <source>
        <dbReference type="SAM" id="MobiDB-lite"/>
    </source>
</evidence>
<feature type="compositionally biased region" description="Acidic residues" evidence="1">
    <location>
        <begin position="1"/>
        <end position="21"/>
    </location>
</feature>
<comment type="caution">
    <text evidence="2">The sequence shown here is derived from an EMBL/GenBank/DDBJ whole genome shotgun (WGS) entry which is preliminary data.</text>
</comment>
<dbReference type="AlphaFoldDB" id="A0A699KU20"/>
<sequence>ESYEDKADDEEEDEDEEEEEERPALANSVLPLVHCVTARMSVRAQTPISLLLETKVARLLAILTPPPSPLSSWSSPLP</sequence>
<proteinExistence type="predicted"/>
<protein>
    <submittedName>
        <fullName evidence="2">Uncharacterized protein</fullName>
    </submittedName>
</protein>
<gene>
    <name evidence="2" type="ORF">Tci_678455</name>
</gene>
<accession>A0A699KU20</accession>
<reference evidence="2" key="1">
    <citation type="journal article" date="2019" name="Sci. Rep.">
        <title>Draft genome of Tanacetum cinerariifolium, the natural source of mosquito coil.</title>
        <authorList>
            <person name="Yamashiro T."/>
            <person name="Shiraishi A."/>
            <person name="Satake H."/>
            <person name="Nakayama K."/>
        </authorList>
    </citation>
    <scope>NUCLEOTIDE SEQUENCE</scope>
</reference>
<evidence type="ECO:0000313" key="2">
    <source>
        <dbReference type="EMBL" id="GFB06484.1"/>
    </source>
</evidence>
<feature type="non-terminal residue" evidence="2">
    <location>
        <position position="1"/>
    </location>
</feature>
<organism evidence="2">
    <name type="scientific">Tanacetum cinerariifolium</name>
    <name type="common">Dalmatian daisy</name>
    <name type="synonym">Chrysanthemum cinerariifolium</name>
    <dbReference type="NCBI Taxonomy" id="118510"/>
    <lineage>
        <taxon>Eukaryota</taxon>
        <taxon>Viridiplantae</taxon>
        <taxon>Streptophyta</taxon>
        <taxon>Embryophyta</taxon>
        <taxon>Tracheophyta</taxon>
        <taxon>Spermatophyta</taxon>
        <taxon>Magnoliopsida</taxon>
        <taxon>eudicotyledons</taxon>
        <taxon>Gunneridae</taxon>
        <taxon>Pentapetalae</taxon>
        <taxon>asterids</taxon>
        <taxon>campanulids</taxon>
        <taxon>Asterales</taxon>
        <taxon>Asteraceae</taxon>
        <taxon>Asteroideae</taxon>
        <taxon>Anthemideae</taxon>
        <taxon>Anthemidinae</taxon>
        <taxon>Tanacetum</taxon>
    </lineage>
</organism>
<name>A0A699KU20_TANCI</name>
<dbReference type="EMBL" id="BKCJ010544464">
    <property type="protein sequence ID" value="GFB06484.1"/>
    <property type="molecule type" value="Genomic_DNA"/>
</dbReference>